<gene>
    <name evidence="1" type="ORF">QLX08_006615</name>
</gene>
<protein>
    <submittedName>
        <fullName evidence="1">Uncharacterized protein</fullName>
    </submittedName>
</protein>
<reference evidence="1 2" key="1">
    <citation type="submission" date="2024-05" db="EMBL/GenBank/DDBJ databases">
        <title>The nuclear and mitochondrial genome assemblies of Tetragonisca angustula (Apidae: Meliponini), a tiny yet remarkable pollinator in the Neotropics.</title>
        <authorList>
            <person name="Ferrari R."/>
            <person name="Ricardo P.C."/>
            <person name="Dias F.C."/>
            <person name="Araujo N.S."/>
            <person name="Soares D.O."/>
            <person name="Zhou Q.-S."/>
            <person name="Zhu C.-D."/>
            <person name="Coutinho L."/>
            <person name="Airas M.C."/>
            <person name="Batista T.M."/>
        </authorList>
    </citation>
    <scope>NUCLEOTIDE SEQUENCE [LARGE SCALE GENOMIC DNA]</scope>
    <source>
        <strain evidence="1">ASF017062</strain>
        <tissue evidence="1">Abdomen</tissue>
    </source>
</reference>
<name>A0AAW0ZTK5_9HYME</name>
<dbReference type="Proteomes" id="UP001432146">
    <property type="component" value="Unassembled WGS sequence"/>
</dbReference>
<organism evidence="1 2">
    <name type="scientific">Tetragonisca angustula</name>
    <dbReference type="NCBI Taxonomy" id="166442"/>
    <lineage>
        <taxon>Eukaryota</taxon>
        <taxon>Metazoa</taxon>
        <taxon>Ecdysozoa</taxon>
        <taxon>Arthropoda</taxon>
        <taxon>Hexapoda</taxon>
        <taxon>Insecta</taxon>
        <taxon>Pterygota</taxon>
        <taxon>Neoptera</taxon>
        <taxon>Endopterygota</taxon>
        <taxon>Hymenoptera</taxon>
        <taxon>Apocrita</taxon>
        <taxon>Aculeata</taxon>
        <taxon>Apoidea</taxon>
        <taxon>Anthophila</taxon>
        <taxon>Apidae</taxon>
        <taxon>Tetragonisca</taxon>
    </lineage>
</organism>
<dbReference type="AlphaFoldDB" id="A0AAW0ZTK5"/>
<evidence type="ECO:0000313" key="1">
    <source>
        <dbReference type="EMBL" id="KAK9300917.1"/>
    </source>
</evidence>
<keyword evidence="2" id="KW-1185">Reference proteome</keyword>
<sequence length="127" mass="15487">MYLTGVFPNVDPIYLKKVVAQKGNDSVKLDHFVQLQWEYPTYLTREKMKRIRITEQQKQYIKKFNVKNFLDIYPDPFKYFQNPERKSECNYDAFEFLKSHFNKFEMTTLTNVYEQNKCHLSITKYET</sequence>
<accession>A0AAW0ZTK5</accession>
<dbReference type="EMBL" id="JAWNGG020000120">
    <property type="protein sequence ID" value="KAK9300917.1"/>
    <property type="molecule type" value="Genomic_DNA"/>
</dbReference>
<proteinExistence type="predicted"/>
<evidence type="ECO:0000313" key="2">
    <source>
        <dbReference type="Proteomes" id="UP001432146"/>
    </source>
</evidence>
<comment type="caution">
    <text evidence="1">The sequence shown here is derived from an EMBL/GenBank/DDBJ whole genome shotgun (WGS) entry which is preliminary data.</text>
</comment>